<dbReference type="Proteomes" id="UP000010077">
    <property type="component" value="Chromosome"/>
</dbReference>
<feature type="region of interest" description="Disordered" evidence="6">
    <location>
        <begin position="1"/>
        <end position="25"/>
    </location>
</feature>
<reference evidence="8 9" key="1">
    <citation type="journal article" date="2012" name="Proc. Natl. Acad. Sci. U.S.A.">
        <title>Genome streamlining and chemical defense in a coral reef symbiosis.</title>
        <authorList>
            <person name="Kwan J.C."/>
            <person name="Donia M.S."/>
            <person name="Han A.W."/>
            <person name="Hirose E."/>
            <person name="Haygood M.G."/>
            <person name="Schmidt E.W."/>
        </authorList>
    </citation>
    <scope>NUCLEOTIDE SEQUENCE [LARGE SCALE GENOMIC DNA]</scope>
    <source>
        <strain evidence="8 9">L2</strain>
    </source>
</reference>
<evidence type="ECO:0000313" key="8">
    <source>
        <dbReference type="EMBL" id="AFX98419.1"/>
    </source>
</evidence>
<dbReference type="InterPro" id="IPR036227">
    <property type="entry name" value="Ribosomal_uL15/eL18_sf"/>
</dbReference>
<gene>
    <name evidence="4 8" type="primary">rplO</name>
    <name evidence="8" type="ORF">A1OE_217</name>
</gene>
<name>K7YPC7_9PROT</name>
<comment type="subunit">
    <text evidence="4">Part of the 50S ribosomal subunit.</text>
</comment>
<dbReference type="Pfam" id="PF00828">
    <property type="entry name" value="Ribosomal_L27A"/>
    <property type="match status" value="1"/>
</dbReference>
<evidence type="ECO:0000256" key="6">
    <source>
        <dbReference type="SAM" id="MobiDB-lite"/>
    </source>
</evidence>
<keyword evidence="3 4" id="KW-0687">Ribonucleoprotein</keyword>
<evidence type="ECO:0000256" key="2">
    <source>
        <dbReference type="ARBA" id="ARBA00022980"/>
    </source>
</evidence>
<dbReference type="InterPro" id="IPR030878">
    <property type="entry name" value="Ribosomal_uL15"/>
</dbReference>
<dbReference type="PANTHER" id="PTHR12934:SF11">
    <property type="entry name" value="LARGE RIBOSOMAL SUBUNIT PROTEIN UL15M"/>
    <property type="match status" value="1"/>
</dbReference>
<dbReference type="GO" id="GO:0022625">
    <property type="term" value="C:cytosolic large ribosomal subunit"/>
    <property type="evidence" value="ECO:0007669"/>
    <property type="project" value="TreeGrafter"/>
</dbReference>
<evidence type="ECO:0000256" key="4">
    <source>
        <dbReference type="HAMAP-Rule" id="MF_01341"/>
    </source>
</evidence>
<dbReference type="KEGG" id="thal:A1OE_217"/>
<dbReference type="EMBL" id="CP003539">
    <property type="protein sequence ID" value="AFX98419.1"/>
    <property type="molecule type" value="Genomic_DNA"/>
</dbReference>
<evidence type="ECO:0000256" key="1">
    <source>
        <dbReference type="ARBA" id="ARBA00007320"/>
    </source>
</evidence>
<dbReference type="AlphaFoldDB" id="K7YPC7"/>
<dbReference type="GO" id="GO:0019843">
    <property type="term" value="F:rRNA binding"/>
    <property type="evidence" value="ECO:0007669"/>
    <property type="project" value="UniProtKB-UniRule"/>
</dbReference>
<dbReference type="OrthoDB" id="9810293at2"/>
<evidence type="ECO:0000313" key="9">
    <source>
        <dbReference type="Proteomes" id="UP000010077"/>
    </source>
</evidence>
<dbReference type="NCBIfam" id="TIGR01071">
    <property type="entry name" value="rplO_bact"/>
    <property type="match status" value="1"/>
</dbReference>
<dbReference type="HAMAP" id="MF_01341">
    <property type="entry name" value="Ribosomal_uL15"/>
    <property type="match status" value="1"/>
</dbReference>
<dbReference type="GO" id="GO:0003735">
    <property type="term" value="F:structural constituent of ribosome"/>
    <property type="evidence" value="ECO:0007669"/>
    <property type="project" value="InterPro"/>
</dbReference>
<accession>K7YPC7</accession>
<keyword evidence="9" id="KW-1185">Reference proteome</keyword>
<dbReference type="PATRIC" id="fig|1193729.4.peg.121"/>
<keyword evidence="2 4" id="KW-0689">Ribosomal protein</keyword>
<evidence type="ECO:0000256" key="3">
    <source>
        <dbReference type="ARBA" id="ARBA00023274"/>
    </source>
</evidence>
<dbReference type="InterPro" id="IPR021131">
    <property type="entry name" value="Ribosomal_uL15/eL18"/>
</dbReference>
<dbReference type="SUPFAM" id="SSF52080">
    <property type="entry name" value="Ribosomal proteins L15p and L18e"/>
    <property type="match status" value="1"/>
</dbReference>
<dbReference type="HOGENOM" id="CLU_055188_4_0_5"/>
<sequence>MVKLNELNDNNGSTRPRKRIGRGIGSGMGKTCCKGHKGQKARCGVSINGFEGGQMPIYRRLPKRGFNNYNFTKNFNLVNLGSVQSAIDKGKINTEEEIDEALLKTIGLANYSRHGVRLLANGRIFSKVNFKVTAASKAAINAVEKIGGSIITDFTIKSKCMGE</sequence>
<dbReference type="PANTHER" id="PTHR12934">
    <property type="entry name" value="50S RIBOSOMAL PROTEIN L15"/>
    <property type="match status" value="1"/>
</dbReference>
<dbReference type="STRING" id="1193729.A1OE_217"/>
<dbReference type="InterPro" id="IPR001196">
    <property type="entry name" value="Ribosomal_uL15_CS"/>
</dbReference>
<protein>
    <recommendedName>
        <fullName evidence="4">Large ribosomal subunit protein uL15</fullName>
    </recommendedName>
</protein>
<organism evidence="8 9">
    <name type="scientific">Candidatus Endolissoclinum faulkneri L2</name>
    <dbReference type="NCBI Taxonomy" id="1193729"/>
    <lineage>
        <taxon>Bacteria</taxon>
        <taxon>Pseudomonadati</taxon>
        <taxon>Pseudomonadota</taxon>
        <taxon>Alphaproteobacteria</taxon>
        <taxon>Rhodospirillales</taxon>
        <taxon>Rhodospirillaceae</taxon>
        <taxon>Candidatus Endolissoclinum</taxon>
    </lineage>
</organism>
<evidence type="ECO:0000259" key="7">
    <source>
        <dbReference type="Pfam" id="PF00828"/>
    </source>
</evidence>
<dbReference type="RefSeq" id="WP_015087917.1">
    <property type="nucleotide sequence ID" value="NC_019566.1"/>
</dbReference>
<comment type="similarity">
    <text evidence="1 4 5">Belongs to the universal ribosomal protein uL15 family.</text>
</comment>
<dbReference type="InterPro" id="IPR005749">
    <property type="entry name" value="Ribosomal_uL15_bac-type"/>
</dbReference>
<dbReference type="PROSITE" id="PS00475">
    <property type="entry name" value="RIBOSOMAL_L15"/>
    <property type="match status" value="1"/>
</dbReference>
<dbReference type="GO" id="GO:0006412">
    <property type="term" value="P:translation"/>
    <property type="evidence" value="ECO:0007669"/>
    <property type="project" value="UniProtKB-UniRule"/>
</dbReference>
<keyword evidence="4" id="KW-0699">rRNA-binding</keyword>
<dbReference type="eggNOG" id="COG0200">
    <property type="taxonomic scope" value="Bacteria"/>
</dbReference>
<comment type="function">
    <text evidence="4">Binds to the 23S rRNA.</text>
</comment>
<dbReference type="Gene3D" id="3.100.10.10">
    <property type="match status" value="1"/>
</dbReference>
<keyword evidence="4" id="KW-0694">RNA-binding</keyword>
<feature type="domain" description="Large ribosomal subunit protein uL15/eL18" evidence="7">
    <location>
        <begin position="78"/>
        <end position="150"/>
    </location>
</feature>
<evidence type="ECO:0000256" key="5">
    <source>
        <dbReference type="RuleBase" id="RU003888"/>
    </source>
</evidence>
<proteinExistence type="inferred from homology"/>